<dbReference type="OMA" id="NDHHYTH"/>
<feature type="region of interest" description="Disordered" evidence="13">
    <location>
        <begin position="198"/>
        <end position="259"/>
    </location>
</feature>
<keyword evidence="3 12" id="KW-0479">Metal-binding</keyword>
<comment type="similarity">
    <text evidence="2">Belongs to the krueppel C2H2-type zinc-finger protein family.</text>
</comment>
<keyword evidence="10" id="KW-0539">Nucleus</keyword>
<feature type="domain" description="ZAD" evidence="15">
    <location>
        <begin position="9"/>
        <end position="81"/>
    </location>
</feature>
<feature type="binding site" evidence="12">
    <location>
        <position position="14"/>
    </location>
    <ligand>
        <name>Zn(2+)</name>
        <dbReference type="ChEBI" id="CHEBI:29105"/>
    </ligand>
</feature>
<feature type="compositionally biased region" description="Basic and acidic residues" evidence="13">
    <location>
        <begin position="240"/>
        <end position="259"/>
    </location>
</feature>
<dbReference type="InterPro" id="IPR013087">
    <property type="entry name" value="Znf_C2H2_type"/>
</dbReference>
<accession>A0A7R8YXL5</accession>
<keyword evidence="4" id="KW-0677">Repeat</keyword>
<keyword evidence="8" id="KW-0238">DNA-binding</keyword>
<dbReference type="InParanoid" id="A0A7R8YXL5"/>
<dbReference type="Gene3D" id="3.40.1800.20">
    <property type="match status" value="1"/>
</dbReference>
<feature type="domain" description="C2H2-type" evidence="14">
    <location>
        <begin position="417"/>
        <end position="444"/>
    </location>
</feature>
<feature type="domain" description="C2H2-type" evidence="14">
    <location>
        <begin position="389"/>
        <end position="416"/>
    </location>
</feature>
<dbReference type="EMBL" id="LR899012">
    <property type="protein sequence ID" value="CAD7088610.1"/>
    <property type="molecule type" value="Genomic_DNA"/>
</dbReference>
<evidence type="ECO:0000256" key="3">
    <source>
        <dbReference type="ARBA" id="ARBA00022723"/>
    </source>
</evidence>
<dbReference type="Proteomes" id="UP000594454">
    <property type="component" value="Chromosome 4"/>
</dbReference>
<dbReference type="InterPro" id="IPR012934">
    <property type="entry name" value="Znf_AD"/>
</dbReference>
<feature type="domain" description="C2H2-type" evidence="14">
    <location>
        <begin position="445"/>
        <end position="473"/>
    </location>
</feature>
<evidence type="ECO:0000256" key="9">
    <source>
        <dbReference type="ARBA" id="ARBA00023163"/>
    </source>
</evidence>
<dbReference type="OrthoDB" id="6077919at2759"/>
<feature type="binding site" evidence="12">
    <location>
        <position position="54"/>
    </location>
    <ligand>
        <name>Zn(2+)</name>
        <dbReference type="ChEBI" id="CHEBI:29105"/>
    </ligand>
</feature>
<evidence type="ECO:0000256" key="6">
    <source>
        <dbReference type="ARBA" id="ARBA00022833"/>
    </source>
</evidence>
<evidence type="ECO:0000256" key="11">
    <source>
        <dbReference type="PROSITE-ProRule" id="PRU00042"/>
    </source>
</evidence>
<evidence type="ECO:0000256" key="10">
    <source>
        <dbReference type="ARBA" id="ARBA00023242"/>
    </source>
</evidence>
<feature type="domain" description="C2H2-type" evidence="14">
    <location>
        <begin position="294"/>
        <end position="322"/>
    </location>
</feature>
<evidence type="ECO:0000313" key="17">
    <source>
        <dbReference type="Proteomes" id="UP000594454"/>
    </source>
</evidence>
<evidence type="ECO:0000256" key="2">
    <source>
        <dbReference type="ARBA" id="ARBA00006991"/>
    </source>
</evidence>
<evidence type="ECO:0000259" key="15">
    <source>
        <dbReference type="PROSITE" id="PS51915"/>
    </source>
</evidence>
<evidence type="ECO:0000256" key="7">
    <source>
        <dbReference type="ARBA" id="ARBA00023015"/>
    </source>
</evidence>
<dbReference type="GO" id="GO:0005634">
    <property type="term" value="C:nucleus"/>
    <property type="evidence" value="ECO:0007669"/>
    <property type="project" value="UniProtKB-SubCell"/>
</dbReference>
<keyword evidence="9" id="KW-0804">Transcription</keyword>
<feature type="binding site" evidence="12">
    <location>
        <position position="57"/>
    </location>
    <ligand>
        <name>Zn(2+)</name>
        <dbReference type="ChEBI" id="CHEBI:29105"/>
    </ligand>
</feature>
<gene>
    <name evidence="16" type="ORF">HERILL_LOCUS11218</name>
</gene>
<dbReference type="AlphaFoldDB" id="A0A7R8YXL5"/>
<dbReference type="Pfam" id="PF00096">
    <property type="entry name" value="zf-C2H2"/>
    <property type="match status" value="3"/>
</dbReference>
<evidence type="ECO:0000256" key="5">
    <source>
        <dbReference type="ARBA" id="ARBA00022771"/>
    </source>
</evidence>
<evidence type="ECO:0000256" key="13">
    <source>
        <dbReference type="SAM" id="MobiDB-lite"/>
    </source>
</evidence>
<keyword evidence="5 11" id="KW-0863">Zinc-finger</keyword>
<dbReference type="InterPro" id="IPR036236">
    <property type="entry name" value="Znf_C2H2_sf"/>
</dbReference>
<dbReference type="GO" id="GO:0008270">
    <property type="term" value="F:zinc ion binding"/>
    <property type="evidence" value="ECO:0007669"/>
    <property type="project" value="UniProtKB-UniRule"/>
</dbReference>
<comment type="subcellular location">
    <subcellularLocation>
        <location evidence="1">Nucleus</location>
    </subcellularLocation>
</comment>
<dbReference type="PROSITE" id="PS51915">
    <property type="entry name" value="ZAD"/>
    <property type="match status" value="1"/>
</dbReference>
<sequence length="539" mass="62112">MDICSDPDRTCRACVNPLSDGKYDLISTPNLSELYVRLSTMQLSSDDPLPKMLCTKCYNLIREFDAFQKMCIESYNFLYSKFLEKCLKLESMNELVVKEEKISVGDYPLEIQPYIGFEGGNDNISKKDINITVLNNEECSSEQKLKESKEGIPDFSVDDSDDEILAEKVKKSERIKIENINENKVNSMAVEVSPYNIAANRNETESPDADTTLQNPKRRRKTRKEKKSSSDDDPSVSGKESSETNIKADKDLSKTGELEHHRTSPFVCGKCSKKFYTKVHYEGHMRKHQGEKPYVCEHCPRGYSRLVRLKDHILSDHSGEKVWYYCTVEGCERKYRCQQSLDRHLKGHFNPQPETKTKKATVICEQCGKILSKGVLREHEMMHKGIFPHVCDQCPKKFRFRNKLEEHKLVHLGIKKHSCSVCGMKKTTKKELAAHMNVHTREKEYPCQFCKSCFLTNANLVRHILVVHDGIKNFHCTYCGQSFGKSETLKHHMMRHTGEKPHKCPYCERRFIQKAAMIIHARRHEAKGDKLIDAPSEPS</sequence>
<evidence type="ECO:0000256" key="8">
    <source>
        <dbReference type="ARBA" id="ARBA00023125"/>
    </source>
</evidence>
<name>A0A7R8YXL5_HERIL</name>
<keyword evidence="6 12" id="KW-0862">Zinc</keyword>
<dbReference type="PANTHER" id="PTHR24379:SF121">
    <property type="entry name" value="C2H2-TYPE DOMAIN-CONTAINING PROTEIN"/>
    <property type="match status" value="1"/>
</dbReference>
<feature type="domain" description="C2H2-type" evidence="14">
    <location>
        <begin position="324"/>
        <end position="353"/>
    </location>
</feature>
<dbReference type="SUPFAM" id="SSF57716">
    <property type="entry name" value="Glucocorticoid receptor-like (DNA-binding domain)"/>
    <property type="match status" value="1"/>
</dbReference>
<dbReference type="Pfam" id="PF07776">
    <property type="entry name" value="zf-AD"/>
    <property type="match status" value="1"/>
</dbReference>
<feature type="domain" description="C2H2-type" evidence="14">
    <location>
        <begin position="266"/>
        <end position="293"/>
    </location>
</feature>
<reference evidence="16 17" key="1">
    <citation type="submission" date="2020-11" db="EMBL/GenBank/DDBJ databases">
        <authorList>
            <person name="Wallbank WR R."/>
            <person name="Pardo Diaz C."/>
            <person name="Kozak K."/>
            <person name="Martin S."/>
            <person name="Jiggins C."/>
            <person name="Moest M."/>
            <person name="Warren A I."/>
            <person name="Generalovic N T."/>
            <person name="Byers J.R.P. K."/>
            <person name="Montejo-Kovacevich G."/>
            <person name="Yen C E."/>
        </authorList>
    </citation>
    <scope>NUCLEOTIDE SEQUENCE [LARGE SCALE GENOMIC DNA]</scope>
</reference>
<feature type="domain" description="C2H2-type" evidence="14">
    <location>
        <begin position="502"/>
        <end position="529"/>
    </location>
</feature>
<dbReference type="PANTHER" id="PTHR24379">
    <property type="entry name" value="KRAB AND ZINC FINGER DOMAIN-CONTAINING"/>
    <property type="match status" value="1"/>
</dbReference>
<feature type="binding site" evidence="12">
    <location>
        <position position="11"/>
    </location>
    <ligand>
        <name>Zn(2+)</name>
        <dbReference type="ChEBI" id="CHEBI:29105"/>
    </ligand>
</feature>
<dbReference type="SUPFAM" id="SSF57667">
    <property type="entry name" value="beta-beta-alpha zinc fingers"/>
    <property type="match status" value="5"/>
</dbReference>
<evidence type="ECO:0000256" key="1">
    <source>
        <dbReference type="ARBA" id="ARBA00004123"/>
    </source>
</evidence>
<dbReference type="SMART" id="SM00868">
    <property type="entry name" value="zf-AD"/>
    <property type="match status" value="1"/>
</dbReference>
<evidence type="ECO:0000256" key="12">
    <source>
        <dbReference type="PROSITE-ProRule" id="PRU01263"/>
    </source>
</evidence>
<dbReference type="FunCoup" id="A0A7R8YXL5">
    <property type="interactions" value="810"/>
</dbReference>
<organism evidence="16 17">
    <name type="scientific">Hermetia illucens</name>
    <name type="common">Black soldier fly</name>
    <dbReference type="NCBI Taxonomy" id="343691"/>
    <lineage>
        <taxon>Eukaryota</taxon>
        <taxon>Metazoa</taxon>
        <taxon>Ecdysozoa</taxon>
        <taxon>Arthropoda</taxon>
        <taxon>Hexapoda</taxon>
        <taxon>Insecta</taxon>
        <taxon>Pterygota</taxon>
        <taxon>Neoptera</taxon>
        <taxon>Endopterygota</taxon>
        <taxon>Diptera</taxon>
        <taxon>Brachycera</taxon>
        <taxon>Stratiomyomorpha</taxon>
        <taxon>Stratiomyidae</taxon>
        <taxon>Hermetiinae</taxon>
        <taxon>Hermetia</taxon>
    </lineage>
</organism>
<dbReference type="GO" id="GO:0000977">
    <property type="term" value="F:RNA polymerase II transcription regulatory region sequence-specific DNA binding"/>
    <property type="evidence" value="ECO:0007669"/>
    <property type="project" value="TreeGrafter"/>
</dbReference>
<proteinExistence type="inferred from homology"/>
<dbReference type="Gene3D" id="3.30.160.60">
    <property type="entry name" value="Classic Zinc Finger"/>
    <property type="match status" value="8"/>
</dbReference>
<keyword evidence="7" id="KW-0805">Transcription regulation</keyword>
<evidence type="ECO:0000256" key="4">
    <source>
        <dbReference type="ARBA" id="ARBA00022737"/>
    </source>
</evidence>
<evidence type="ECO:0000259" key="14">
    <source>
        <dbReference type="PROSITE" id="PS50157"/>
    </source>
</evidence>
<feature type="domain" description="C2H2-type" evidence="14">
    <location>
        <begin position="474"/>
        <end position="501"/>
    </location>
</feature>
<dbReference type="FunFam" id="3.30.160.60:FF:000075">
    <property type="entry name" value="Putative zinc finger protein 536"/>
    <property type="match status" value="1"/>
</dbReference>
<dbReference type="GO" id="GO:0000981">
    <property type="term" value="F:DNA-binding transcription factor activity, RNA polymerase II-specific"/>
    <property type="evidence" value="ECO:0007669"/>
    <property type="project" value="TreeGrafter"/>
</dbReference>
<dbReference type="SMART" id="SM00355">
    <property type="entry name" value="ZnF_C2H2"/>
    <property type="match status" value="9"/>
</dbReference>
<evidence type="ECO:0000313" key="16">
    <source>
        <dbReference type="EMBL" id="CAD7088610.1"/>
    </source>
</evidence>
<keyword evidence="17" id="KW-1185">Reference proteome</keyword>
<protein>
    <submittedName>
        <fullName evidence="16">Uncharacterized protein</fullName>
    </submittedName>
</protein>
<feature type="compositionally biased region" description="Basic residues" evidence="13">
    <location>
        <begin position="216"/>
        <end position="226"/>
    </location>
</feature>
<dbReference type="PROSITE" id="PS00028">
    <property type="entry name" value="ZINC_FINGER_C2H2_1"/>
    <property type="match status" value="7"/>
</dbReference>
<dbReference type="PROSITE" id="PS50157">
    <property type="entry name" value="ZINC_FINGER_C2H2_2"/>
    <property type="match status" value="8"/>
</dbReference>